<evidence type="ECO:0000313" key="3">
    <source>
        <dbReference type="Proteomes" id="UP000287651"/>
    </source>
</evidence>
<dbReference type="EMBL" id="AMZH03001499">
    <property type="protein sequence ID" value="RRT79082.1"/>
    <property type="molecule type" value="Genomic_DNA"/>
</dbReference>
<name>A0A427AS62_ENSVE</name>
<evidence type="ECO:0000313" key="2">
    <source>
        <dbReference type="EMBL" id="RRT79082.1"/>
    </source>
</evidence>
<gene>
    <name evidence="2" type="ORF">B296_00025992</name>
</gene>
<protein>
    <submittedName>
        <fullName evidence="2">Uncharacterized protein</fullName>
    </submittedName>
</protein>
<evidence type="ECO:0000256" key="1">
    <source>
        <dbReference type="SAM" id="MobiDB-lite"/>
    </source>
</evidence>
<reference evidence="2 3" key="1">
    <citation type="journal article" date="2014" name="Agronomy (Basel)">
        <title>A Draft Genome Sequence for Ensete ventricosum, the Drought-Tolerant Tree Against Hunger.</title>
        <authorList>
            <person name="Harrison J."/>
            <person name="Moore K.A."/>
            <person name="Paszkiewicz K."/>
            <person name="Jones T."/>
            <person name="Grant M."/>
            <person name="Ambacheew D."/>
            <person name="Muzemil S."/>
            <person name="Studholme D.J."/>
        </authorList>
    </citation>
    <scope>NUCLEOTIDE SEQUENCE [LARGE SCALE GENOMIC DNA]</scope>
</reference>
<feature type="non-terminal residue" evidence="2">
    <location>
        <position position="1"/>
    </location>
</feature>
<comment type="caution">
    <text evidence="2">The sequence shown here is derived from an EMBL/GenBank/DDBJ whole genome shotgun (WGS) entry which is preliminary data.</text>
</comment>
<organism evidence="2 3">
    <name type="scientific">Ensete ventricosum</name>
    <name type="common">Abyssinian banana</name>
    <name type="synonym">Musa ensete</name>
    <dbReference type="NCBI Taxonomy" id="4639"/>
    <lineage>
        <taxon>Eukaryota</taxon>
        <taxon>Viridiplantae</taxon>
        <taxon>Streptophyta</taxon>
        <taxon>Embryophyta</taxon>
        <taxon>Tracheophyta</taxon>
        <taxon>Spermatophyta</taxon>
        <taxon>Magnoliopsida</taxon>
        <taxon>Liliopsida</taxon>
        <taxon>Zingiberales</taxon>
        <taxon>Musaceae</taxon>
        <taxon>Ensete</taxon>
    </lineage>
</organism>
<accession>A0A427AS62</accession>
<feature type="region of interest" description="Disordered" evidence="1">
    <location>
        <begin position="237"/>
        <end position="276"/>
    </location>
</feature>
<proteinExistence type="predicted"/>
<dbReference type="AlphaFoldDB" id="A0A427AS62"/>
<sequence>IRSGYTAGADVVYSLQDLQLGAKGALNELVPGRRCQTILGEQGSSLFHYKAVLLDSQQLSEPFLYHCGVFIVPKIFLDSSHTGASMDDIQKDLSPLVRNLAPREADDEARIPTSYFLKDEITLDFCLVVSVPCRYFCPIARTRYLRMAAFAHRPRLPSIVPSLSRAYSACSSTSWILDPCAEGVHPTHCFRPTRPLDQGSKVAWEGGTVSHAREGEQAPPWPCPSPLPRLTIGMTGQRRTLSDPSTMEDEGEGSGWRWSQHVGGGGRQEARGNLVF</sequence>
<dbReference type="Proteomes" id="UP000287651">
    <property type="component" value="Unassembled WGS sequence"/>
</dbReference>